<feature type="chain" id="PRO_5034379583" evidence="1">
    <location>
        <begin position="21"/>
        <end position="574"/>
    </location>
</feature>
<feature type="signal peptide" evidence="1">
    <location>
        <begin position="1"/>
        <end position="20"/>
    </location>
</feature>
<evidence type="ECO:0000313" key="4">
    <source>
        <dbReference type="Proteomes" id="UP000646877"/>
    </source>
</evidence>
<evidence type="ECO:0000313" key="2">
    <source>
        <dbReference type="EMBL" id="NLR21327.1"/>
    </source>
</evidence>
<evidence type="ECO:0000313" key="3">
    <source>
        <dbReference type="EMBL" id="WOX30301.1"/>
    </source>
</evidence>
<dbReference type="RefSeq" id="WP_193521776.1">
    <property type="nucleotide sequence ID" value="NZ_CBCSDF010000001.1"/>
</dbReference>
<protein>
    <submittedName>
        <fullName evidence="2">DUF3466 family protein</fullName>
    </submittedName>
</protein>
<name>A0A8I2GZ30_9GAMM</name>
<accession>A0A8I2GZ30</accession>
<reference evidence="2" key="1">
    <citation type="submission" date="2019-10" db="EMBL/GenBank/DDBJ databases">
        <authorList>
            <person name="Paulsen S."/>
        </authorList>
    </citation>
    <scope>NUCLEOTIDE SEQUENCE</scope>
    <source>
        <strain evidence="2">LMG 19692</strain>
    </source>
</reference>
<dbReference type="InterPro" id="IPR020008">
    <property type="entry name" value="GlyGly_CTERM"/>
</dbReference>
<dbReference type="NCBIfam" id="TIGR03501">
    <property type="entry name" value="GlyGly_CTERM"/>
    <property type="match status" value="1"/>
</dbReference>
<dbReference type="Proteomes" id="UP000646877">
    <property type="component" value="Unassembled WGS sequence"/>
</dbReference>
<dbReference type="InterPro" id="IPR022562">
    <property type="entry name" value="DUF3466"/>
</dbReference>
<dbReference type="AlphaFoldDB" id="A0A8I2GZ30"/>
<dbReference type="EMBL" id="CP137578">
    <property type="protein sequence ID" value="WOX30301.1"/>
    <property type="molecule type" value="Genomic_DNA"/>
</dbReference>
<gene>
    <name evidence="2" type="ORF">F9Y85_08355</name>
    <name evidence="3" type="ORF">R5H13_08605</name>
</gene>
<dbReference type="EMBL" id="WEIA01000004">
    <property type="protein sequence ID" value="NLR21327.1"/>
    <property type="molecule type" value="Genomic_DNA"/>
</dbReference>
<proteinExistence type="predicted"/>
<sequence length="574" mass="63980">MKFKLLAASVAVALSQQAAAATYQLTELPRHDNSKYSYVSDANEAGDVIGHASNLFGVKIDVSYIDFDDSTLKNYYDSTKKQYELIEEEITFTLEDIQNNDAANTNAQAHAFMLSYVMNSSRVVSQEYQRIERAISLTYNNNTAEEFVVFDEQSPDYEGLTRSVTNYLTSIAEDGTIVGWGSAPFKKITFTPEGETEEETYFVRDWRNKGILVTPAGEKIRLEPAFTEYGGLSLATDIKQTADGGYIIVGQSSTSLSQRTTENIEDSCDGVDEPVDVCIQRLTSPYHTRAYKWTFDNDFNLVSSTDLGLGFTPDEDDERAYSSMAVATNGTGLTVGYSRARRQSNDDLLPYEQAVYFTNNEIKRIKEVESFIEYSQAVDVNDNGTIVGVFGRFTGGSRDYDSTGFYFNTNTAEFKEMPAYFEGSATAITDINNNGFVVGQGVTEKSGSNRRREAFLYEIGAEKLVNINSLLPCKNDSFPYTIAEAVKITDDNKIYAIATKTVERRNTLGEIEKDSKGETEYESVSLPVLLTPISGEPENCIPPEAETYERQSASWSWLSLLALPLVALRRRRKA</sequence>
<evidence type="ECO:0000256" key="1">
    <source>
        <dbReference type="SAM" id="SignalP"/>
    </source>
</evidence>
<keyword evidence="1" id="KW-0732">Signal</keyword>
<organism evidence="2 4">
    <name type="scientific">Pseudoalteromonas maricaloris</name>
    <dbReference type="NCBI Taxonomy" id="184924"/>
    <lineage>
        <taxon>Bacteria</taxon>
        <taxon>Pseudomonadati</taxon>
        <taxon>Pseudomonadota</taxon>
        <taxon>Gammaproteobacteria</taxon>
        <taxon>Alteromonadales</taxon>
        <taxon>Pseudoalteromonadaceae</taxon>
        <taxon>Pseudoalteromonas</taxon>
    </lineage>
</organism>
<dbReference type="Proteomes" id="UP001304419">
    <property type="component" value="Chromosome 1"/>
</dbReference>
<keyword evidence="5" id="KW-1185">Reference proteome</keyword>
<dbReference type="Pfam" id="PF11949">
    <property type="entry name" value="DUF3466"/>
    <property type="match status" value="1"/>
</dbReference>
<reference evidence="3 5" key="2">
    <citation type="submission" date="2023-10" db="EMBL/GenBank/DDBJ databases">
        <title>To unveil natural product biosynthetic capacity in Pseudoalteromonas.</title>
        <authorList>
            <person name="Wang J."/>
        </authorList>
    </citation>
    <scope>NUCLEOTIDE SEQUENCE [LARGE SCALE GENOMIC DNA]</scope>
    <source>
        <strain evidence="3 5">DSM 15914</strain>
    </source>
</reference>
<evidence type="ECO:0000313" key="5">
    <source>
        <dbReference type="Proteomes" id="UP001304419"/>
    </source>
</evidence>